<evidence type="ECO:0000256" key="5">
    <source>
        <dbReference type="ARBA" id="ARBA00022801"/>
    </source>
</evidence>
<dbReference type="Gene3D" id="3.30.70.141">
    <property type="entry name" value="Nucleoside diphosphate kinase-like domain"/>
    <property type="match status" value="1"/>
</dbReference>
<dbReference type="EMBL" id="BKCJ010002042">
    <property type="protein sequence ID" value="GEU45841.1"/>
    <property type="molecule type" value="Genomic_DNA"/>
</dbReference>
<keyword evidence="4" id="KW-0645">Protease</keyword>
<dbReference type="AlphaFoldDB" id="A0A6L2K8S8"/>
<evidence type="ECO:0000256" key="1">
    <source>
        <dbReference type="ARBA" id="ARBA00000082"/>
    </source>
</evidence>
<dbReference type="InterPro" id="IPR036850">
    <property type="entry name" value="NDK-like_dom_sf"/>
</dbReference>
<evidence type="ECO:0000256" key="2">
    <source>
        <dbReference type="ARBA" id="ARBA00000937"/>
    </source>
</evidence>
<feature type="domain" description="MULE transposase" evidence="7">
    <location>
        <begin position="191"/>
        <end position="268"/>
    </location>
</feature>
<dbReference type="GO" id="GO:0004550">
    <property type="term" value="F:nucleoside diphosphate kinase activity"/>
    <property type="evidence" value="ECO:0007669"/>
    <property type="project" value="UniProtKB-EC"/>
</dbReference>
<evidence type="ECO:0000259" key="7">
    <source>
        <dbReference type="Pfam" id="PF10551"/>
    </source>
</evidence>
<dbReference type="GO" id="GO:0006508">
    <property type="term" value="P:proteolysis"/>
    <property type="evidence" value="ECO:0007669"/>
    <property type="project" value="UniProtKB-KW"/>
</dbReference>
<dbReference type="Gene3D" id="3.40.395.10">
    <property type="entry name" value="Adenoviral Proteinase, Chain A"/>
    <property type="match status" value="1"/>
</dbReference>
<gene>
    <name evidence="8" type="ORF">Tci_017819</name>
</gene>
<feature type="domain" description="Ubiquitin-like protease family profile" evidence="6">
    <location>
        <begin position="134"/>
        <end position="166"/>
    </location>
</feature>
<dbReference type="InterPro" id="IPR003653">
    <property type="entry name" value="Peptidase_C48_C"/>
</dbReference>
<reference evidence="8" key="1">
    <citation type="journal article" date="2019" name="Sci. Rep.">
        <title>Draft genome of Tanacetum cinerariifolium, the natural source of mosquito coil.</title>
        <authorList>
            <person name="Yamashiro T."/>
            <person name="Shiraishi A."/>
            <person name="Satake H."/>
            <person name="Nakayama K."/>
        </authorList>
    </citation>
    <scope>NUCLEOTIDE SEQUENCE</scope>
</reference>
<keyword evidence="5" id="KW-0378">Hydrolase</keyword>
<comment type="caution">
    <text evidence="8">The sequence shown here is derived from an EMBL/GenBank/DDBJ whole genome shotgun (WGS) entry which is preliminary data.</text>
</comment>
<dbReference type="GO" id="GO:0008234">
    <property type="term" value="F:cysteine-type peptidase activity"/>
    <property type="evidence" value="ECO:0007669"/>
    <property type="project" value="InterPro"/>
</dbReference>
<protein>
    <submittedName>
        <fullName evidence="8">Transposase, MuDR, MULE transposase domain protein</fullName>
    </submittedName>
</protein>
<dbReference type="Pfam" id="PF02902">
    <property type="entry name" value="Peptidase_C48"/>
    <property type="match status" value="1"/>
</dbReference>
<evidence type="ECO:0000313" key="8">
    <source>
        <dbReference type="EMBL" id="GEU45841.1"/>
    </source>
</evidence>
<accession>A0A6L2K8S8</accession>
<dbReference type="PANTHER" id="PTHR31973:SF185">
    <property type="entry name" value="TRANSPOSASE, MUDR, PLANT, MULE TRANSPOSASE DOMAIN-CONTAINING PROTEIN"/>
    <property type="match status" value="1"/>
</dbReference>
<comment type="catalytic activity">
    <reaction evidence="2">
        <text>a ribonucleoside 5'-diphosphate + ATP = a ribonucleoside 5'-triphosphate + ADP</text>
        <dbReference type="Rhea" id="RHEA:18113"/>
        <dbReference type="ChEBI" id="CHEBI:30616"/>
        <dbReference type="ChEBI" id="CHEBI:57930"/>
        <dbReference type="ChEBI" id="CHEBI:61557"/>
        <dbReference type="ChEBI" id="CHEBI:456216"/>
        <dbReference type="EC" id="2.7.4.6"/>
    </reaction>
</comment>
<comment type="similarity">
    <text evidence="3">Belongs to the peptidase C48 family.</text>
</comment>
<dbReference type="InterPro" id="IPR018289">
    <property type="entry name" value="MULE_transposase_dom"/>
</dbReference>
<dbReference type="PANTHER" id="PTHR31973">
    <property type="entry name" value="POLYPROTEIN, PUTATIVE-RELATED"/>
    <property type="match status" value="1"/>
</dbReference>
<evidence type="ECO:0000256" key="4">
    <source>
        <dbReference type="ARBA" id="ARBA00022670"/>
    </source>
</evidence>
<sequence length="461" mass="52796">MYAWERVCVVASAHKLIGATNPLQAECITIREDLAVQTRRNASDDENEGGDDGIFLGGQFTGNYLVYENVDPEEVKREYYINYTEFLNDSDQIYLDCYMKGYSVPVTFWQQLVPHLCMSDIYLRTPVGWLSGEVFLPIHLGGNHWVTGVIDLPNSHVYVFNSIYSYFPQLSTPRAYDRCGAFKGSIQGTNLVAVAMDGNNQIVPIAFGICKGETGPCWTWWMSILRECIGDNPNLLFISDRHAAIALAVENEFPLAFYAVCCRHLMMNLSLKNKKRNGLFRKICKAYIREDFATSMSTLQIVQPDAYQKLCEAGLQGWSRAHCPLVRYNYMTSNSVESVNAKRVIHRKEIVLRLAETCRATMQEWLNVPLKLQEAIDEEAILKEQILALMHRFTDRFTDRRVEINNLMVLHDHPLVDYGKYALGCMTVADIKKCVHLKSVKDELLRSMEEKRQLMANYKDM</sequence>
<evidence type="ECO:0000256" key="3">
    <source>
        <dbReference type="ARBA" id="ARBA00005234"/>
    </source>
</evidence>
<organism evidence="8">
    <name type="scientific">Tanacetum cinerariifolium</name>
    <name type="common">Dalmatian daisy</name>
    <name type="synonym">Chrysanthemum cinerariifolium</name>
    <dbReference type="NCBI Taxonomy" id="118510"/>
    <lineage>
        <taxon>Eukaryota</taxon>
        <taxon>Viridiplantae</taxon>
        <taxon>Streptophyta</taxon>
        <taxon>Embryophyta</taxon>
        <taxon>Tracheophyta</taxon>
        <taxon>Spermatophyta</taxon>
        <taxon>Magnoliopsida</taxon>
        <taxon>eudicotyledons</taxon>
        <taxon>Gunneridae</taxon>
        <taxon>Pentapetalae</taxon>
        <taxon>asterids</taxon>
        <taxon>campanulids</taxon>
        <taxon>Asterales</taxon>
        <taxon>Asteraceae</taxon>
        <taxon>Asteroideae</taxon>
        <taxon>Anthemideae</taxon>
        <taxon>Anthemidinae</taxon>
        <taxon>Tanacetum</taxon>
    </lineage>
</organism>
<dbReference type="InterPro" id="IPR038765">
    <property type="entry name" value="Papain-like_cys_pep_sf"/>
</dbReference>
<proteinExistence type="inferred from homology"/>
<dbReference type="SUPFAM" id="SSF54001">
    <property type="entry name" value="Cysteine proteinases"/>
    <property type="match status" value="1"/>
</dbReference>
<dbReference type="SUPFAM" id="SSF54919">
    <property type="entry name" value="Nucleoside diphosphate kinase, NDK"/>
    <property type="match status" value="1"/>
</dbReference>
<name>A0A6L2K8S8_TANCI</name>
<evidence type="ECO:0000259" key="6">
    <source>
        <dbReference type="Pfam" id="PF02902"/>
    </source>
</evidence>
<dbReference type="Pfam" id="PF10551">
    <property type="entry name" value="MULE"/>
    <property type="match status" value="1"/>
</dbReference>
<comment type="catalytic activity">
    <reaction evidence="1">
        <text>a 2'-deoxyribonucleoside 5'-diphosphate + ATP = a 2'-deoxyribonucleoside 5'-triphosphate + ADP</text>
        <dbReference type="Rhea" id="RHEA:44640"/>
        <dbReference type="ChEBI" id="CHEBI:30616"/>
        <dbReference type="ChEBI" id="CHEBI:61560"/>
        <dbReference type="ChEBI" id="CHEBI:73316"/>
        <dbReference type="ChEBI" id="CHEBI:456216"/>
        <dbReference type="EC" id="2.7.4.6"/>
    </reaction>
</comment>